<sequence>MVGTILFLILGIMDQEQAERIRKAKDQVSKGFKLVSRLLDVLGFLDFAKKNKNDTGVGVLISDLCCQGGVQFVAKIDTDVTSTTSTDIRRIESEYTKDESKRRKKNLVYTSPVVDVEAIEADTTQSSLAVEPAGIPSYFTSTAPAPSTASRTPLTHAMIYKLGNLTYSIDKRALRVEANVPLMIDRAIAATLAPFHEELIVQQDIIMAHGLALDVLTIQV</sequence>
<dbReference type="AlphaFoldDB" id="M1DK50"/>
<protein>
    <recommendedName>
        <fullName evidence="4">Integrase core domain containing protein</fullName>
    </recommendedName>
</protein>
<evidence type="ECO:0000313" key="3">
    <source>
        <dbReference type="Proteomes" id="UP000011115"/>
    </source>
</evidence>
<keyword evidence="3" id="KW-1185">Reference proteome</keyword>
<dbReference type="PaxDb" id="4113-PGSC0003DMT400090319"/>
<feature type="chain" id="PRO_5004013510" description="Integrase core domain containing protein" evidence="1">
    <location>
        <begin position="19"/>
        <end position="220"/>
    </location>
</feature>
<evidence type="ECO:0000256" key="1">
    <source>
        <dbReference type="SAM" id="SignalP"/>
    </source>
</evidence>
<reference evidence="2" key="2">
    <citation type="submission" date="2015-06" db="UniProtKB">
        <authorList>
            <consortium name="EnsemblPlants"/>
        </authorList>
    </citation>
    <scope>IDENTIFICATION</scope>
    <source>
        <strain evidence="2">DM1-3 516 R44</strain>
    </source>
</reference>
<evidence type="ECO:0008006" key="4">
    <source>
        <dbReference type="Google" id="ProtNLM"/>
    </source>
</evidence>
<dbReference type="EnsemblPlants" id="PGSC0003DMT400090319">
    <property type="protein sequence ID" value="PGSC0003DMT400090319"/>
    <property type="gene ID" value="PGSC0003DMG400039890"/>
</dbReference>
<accession>M1DK50</accession>
<feature type="signal peptide" evidence="1">
    <location>
        <begin position="1"/>
        <end position="18"/>
    </location>
</feature>
<dbReference type="Gramene" id="PGSC0003DMT400090319">
    <property type="protein sequence ID" value="PGSC0003DMT400090319"/>
    <property type="gene ID" value="PGSC0003DMG400039890"/>
</dbReference>
<dbReference type="Proteomes" id="UP000011115">
    <property type="component" value="Unassembled WGS sequence"/>
</dbReference>
<evidence type="ECO:0000313" key="2">
    <source>
        <dbReference type="EnsemblPlants" id="PGSC0003DMT400090319"/>
    </source>
</evidence>
<organism evidence="2 3">
    <name type="scientific">Solanum tuberosum</name>
    <name type="common">Potato</name>
    <dbReference type="NCBI Taxonomy" id="4113"/>
    <lineage>
        <taxon>Eukaryota</taxon>
        <taxon>Viridiplantae</taxon>
        <taxon>Streptophyta</taxon>
        <taxon>Embryophyta</taxon>
        <taxon>Tracheophyta</taxon>
        <taxon>Spermatophyta</taxon>
        <taxon>Magnoliopsida</taxon>
        <taxon>eudicotyledons</taxon>
        <taxon>Gunneridae</taxon>
        <taxon>Pentapetalae</taxon>
        <taxon>asterids</taxon>
        <taxon>lamiids</taxon>
        <taxon>Solanales</taxon>
        <taxon>Solanaceae</taxon>
        <taxon>Solanoideae</taxon>
        <taxon>Solaneae</taxon>
        <taxon>Solanum</taxon>
    </lineage>
</organism>
<reference evidence="3" key="1">
    <citation type="journal article" date="2011" name="Nature">
        <title>Genome sequence and analysis of the tuber crop potato.</title>
        <authorList>
            <consortium name="The Potato Genome Sequencing Consortium"/>
        </authorList>
    </citation>
    <scope>NUCLEOTIDE SEQUENCE [LARGE SCALE GENOMIC DNA]</scope>
    <source>
        <strain evidence="3">cv. DM1-3 516 R44</strain>
    </source>
</reference>
<name>M1DK50_SOLTU</name>
<proteinExistence type="predicted"/>
<dbReference type="HOGENOM" id="CLU_1257986_0_0_1"/>
<keyword evidence="1" id="KW-0732">Signal</keyword>
<dbReference type="InParanoid" id="M1DK50"/>